<dbReference type="KEGG" id="rdi:CMV14_11930"/>
<name>A0A2A4G3B7_9SPHN</name>
<dbReference type="AlphaFoldDB" id="A0A2A4G3B7"/>
<dbReference type="RefSeq" id="WP_066959104.1">
    <property type="nucleotide sequence ID" value="NZ_CP023449.1"/>
</dbReference>
<evidence type="ECO:0008006" key="3">
    <source>
        <dbReference type="Google" id="ProtNLM"/>
    </source>
</evidence>
<gene>
    <name evidence="1" type="ORF">COO09_01315</name>
</gene>
<reference evidence="1 2" key="1">
    <citation type="submission" date="2017-09" db="EMBL/GenBank/DDBJ databases">
        <title>The Catabolism of 3,6-Dichlorosalicylic acid is Initiated by the Cytochrome P450 Monooxygenase DsmABC in Rhizorhabdus dicambivorans Ndbn-20.</title>
        <authorList>
            <person name="Na L."/>
        </authorList>
    </citation>
    <scope>NUCLEOTIDE SEQUENCE [LARGE SCALE GENOMIC DNA]</scope>
    <source>
        <strain evidence="1 2">Ndbn-20m</strain>
    </source>
</reference>
<evidence type="ECO:0000313" key="1">
    <source>
        <dbReference type="EMBL" id="PCE44300.1"/>
    </source>
</evidence>
<comment type="caution">
    <text evidence="1">The sequence shown here is derived from an EMBL/GenBank/DDBJ whole genome shotgun (WGS) entry which is preliminary data.</text>
</comment>
<evidence type="ECO:0000313" key="2">
    <source>
        <dbReference type="Proteomes" id="UP000218934"/>
    </source>
</evidence>
<dbReference type="OrthoDB" id="9810122at2"/>
<organism evidence="1 2">
    <name type="scientific">Rhizorhabdus dicambivorans</name>
    <dbReference type="NCBI Taxonomy" id="1850238"/>
    <lineage>
        <taxon>Bacteria</taxon>
        <taxon>Pseudomonadati</taxon>
        <taxon>Pseudomonadota</taxon>
        <taxon>Alphaproteobacteria</taxon>
        <taxon>Sphingomonadales</taxon>
        <taxon>Sphingomonadaceae</taxon>
        <taxon>Rhizorhabdus</taxon>
    </lineage>
</organism>
<dbReference type="EMBL" id="NWUF01000001">
    <property type="protein sequence ID" value="PCE44300.1"/>
    <property type="molecule type" value="Genomic_DNA"/>
</dbReference>
<sequence>MIDDKYVRLFFNRNLASAQRENGYAARREIAGLLSEYGKDPRRLEPFGFKVYSQAEEDGIIEEIFRRLGVEKGWFCEIGVQNGLECNSLYLIHKGWNGAWIEGNKNQLEPIQQKFGPIIPSRLKLCIGMATVESVNELLDRLTPADREIDFLSIDIDGNDIHLLEALRRRPKVICIEYNAKFPANIVKRQVYDTQRFWRGTDYFGASLKALAEAADRMGYGLVGTNITGSNAFFVRNDLLGQDLFCEDRSVERLYNPPRYYLIDDHFQYIGHPADFGPYEDLA</sequence>
<proteinExistence type="predicted"/>
<keyword evidence="2" id="KW-1185">Reference proteome</keyword>
<accession>A0A2A4G3B7</accession>
<protein>
    <recommendedName>
        <fullName evidence="3">Methyltransferase FkbM domain-containing protein</fullName>
    </recommendedName>
</protein>
<dbReference type="Proteomes" id="UP000218934">
    <property type="component" value="Unassembled WGS sequence"/>
</dbReference>